<dbReference type="PANTHER" id="PTHR43328">
    <property type="entry name" value="ACETYLTRANSFERASE-RELATED"/>
    <property type="match status" value="1"/>
</dbReference>
<keyword evidence="2" id="KW-0808">Transferase</keyword>
<dbReference type="AlphaFoldDB" id="A0A7G6Y8T2"/>
<dbReference type="SUPFAM" id="SSF55729">
    <property type="entry name" value="Acyl-CoA N-acyltransferases (Nat)"/>
    <property type="match status" value="1"/>
</dbReference>
<proteinExistence type="predicted"/>
<dbReference type="PROSITE" id="PS51186">
    <property type="entry name" value="GNAT"/>
    <property type="match status" value="1"/>
</dbReference>
<dbReference type="EMBL" id="CP043641">
    <property type="protein sequence ID" value="QNE34897.1"/>
    <property type="molecule type" value="Genomic_DNA"/>
</dbReference>
<dbReference type="Pfam" id="PF13302">
    <property type="entry name" value="Acetyltransf_3"/>
    <property type="match status" value="1"/>
</dbReference>
<gene>
    <name evidence="2" type="ORF">F1C12_06985</name>
</gene>
<reference evidence="3" key="1">
    <citation type="submission" date="2019-09" db="EMBL/GenBank/DDBJ databases">
        <title>Antimicrobial potential of Antarctic Bacteria.</title>
        <authorList>
            <person name="Benaud N."/>
            <person name="Edwards R.J."/>
            <person name="Ferrari B.C."/>
        </authorList>
    </citation>
    <scope>NUCLEOTIDE SEQUENCE [LARGE SCALE GENOMIC DNA]</scope>
    <source>
        <strain evidence="3">INR9</strain>
    </source>
</reference>
<protein>
    <submittedName>
        <fullName evidence="2">GNAT family N-acetyltransferase</fullName>
    </submittedName>
</protein>
<sequence>MHVRLRPVTAADADAAFEMMRDREAVRLAAFTAADPDDRADFDARWARHLSDPAITMRAVEADGGFAGTVAAFTLDGDREVTYWIRRPLWGHGIATAALLLLVAAEPARPLHARVAAANIGSQRVLARAGFVETGRETSYAAGAGRPVEELLLELR</sequence>
<dbReference type="GO" id="GO:0016747">
    <property type="term" value="F:acyltransferase activity, transferring groups other than amino-acyl groups"/>
    <property type="evidence" value="ECO:0007669"/>
    <property type="project" value="InterPro"/>
</dbReference>
<accession>A0A7G6Y8T2</accession>
<dbReference type="Gene3D" id="3.40.630.30">
    <property type="match status" value="1"/>
</dbReference>
<dbReference type="RefSeq" id="WP_185278068.1">
    <property type="nucleotide sequence ID" value="NZ_CP043641.1"/>
</dbReference>
<dbReference type="Proteomes" id="UP000515511">
    <property type="component" value="Chromosome"/>
</dbReference>
<organism evidence="2 3">
    <name type="scientific">Leifsonia shinshuensis</name>
    <dbReference type="NCBI Taxonomy" id="150026"/>
    <lineage>
        <taxon>Bacteria</taxon>
        <taxon>Bacillati</taxon>
        <taxon>Actinomycetota</taxon>
        <taxon>Actinomycetes</taxon>
        <taxon>Micrococcales</taxon>
        <taxon>Microbacteriaceae</taxon>
        <taxon>Leifsonia</taxon>
    </lineage>
</organism>
<dbReference type="PANTHER" id="PTHR43328:SF1">
    <property type="entry name" value="N-ACETYLTRANSFERASE DOMAIN-CONTAINING PROTEIN"/>
    <property type="match status" value="1"/>
</dbReference>
<dbReference type="InterPro" id="IPR000182">
    <property type="entry name" value="GNAT_dom"/>
</dbReference>
<dbReference type="InterPro" id="IPR016181">
    <property type="entry name" value="Acyl_CoA_acyltransferase"/>
</dbReference>
<evidence type="ECO:0000313" key="2">
    <source>
        <dbReference type="EMBL" id="QNE34897.1"/>
    </source>
</evidence>
<evidence type="ECO:0000313" key="3">
    <source>
        <dbReference type="Proteomes" id="UP000515511"/>
    </source>
</evidence>
<feature type="domain" description="N-acetyltransferase" evidence="1">
    <location>
        <begin position="3"/>
        <end position="156"/>
    </location>
</feature>
<dbReference type="KEGG" id="lse:F1C12_06985"/>
<evidence type="ECO:0000259" key="1">
    <source>
        <dbReference type="PROSITE" id="PS51186"/>
    </source>
</evidence>
<name>A0A7G6Y8T2_9MICO</name>